<gene>
    <name evidence="2" type="ORF">A0H81_13201</name>
</gene>
<keyword evidence="3" id="KW-1185">Reference proteome</keyword>
<feature type="compositionally biased region" description="Polar residues" evidence="1">
    <location>
        <begin position="211"/>
        <end position="220"/>
    </location>
</feature>
<dbReference type="OMA" id="EWANQYY"/>
<dbReference type="OrthoDB" id="10255964at2759"/>
<evidence type="ECO:0000256" key="1">
    <source>
        <dbReference type="SAM" id="MobiDB-lite"/>
    </source>
</evidence>
<sequence>MSLRPKIVKLIDKYSQKRADLVSMNESFVKARTIFDRMMEESLARHTAMYDGRPPYVQAPSQPYIGRPESRARQEYAGPGAPQAYGWNPSLYDQPGYNAYPAPASAYPPAAETHILAQGTRNSSRMSTRTRMRSASRCSASRSLMVHQPRTQSPPQRPPYVYDPNITYADANVQAWAQYYAHGGTDPTGSVYFISVPGVKEGPSSQPPRTEPSRTGSQGTVHAVQQSQPVVNQAMDRASTIDRGIYAAQQVDLGQDSTGATATAPLNVQTGAATGDAAGVQPEGVAAMPGSPVAQNVQFSQSAIPVVSSPIASSPGGGIAPHQMAYGASPYDQPGYAASAGPGAPPQNSPPAAGSDPNVGTQPHGTWPVQQQYYGLPNQFAGMNISGDERQSAHSGPQGVGTPA</sequence>
<evidence type="ECO:0000313" key="3">
    <source>
        <dbReference type="Proteomes" id="UP000092993"/>
    </source>
</evidence>
<feature type="region of interest" description="Disordered" evidence="1">
    <location>
        <begin position="134"/>
        <end position="159"/>
    </location>
</feature>
<name>A0A1C7LPM9_GRIFR</name>
<feature type="compositionally biased region" description="Low complexity" evidence="1">
    <location>
        <begin position="135"/>
        <end position="154"/>
    </location>
</feature>
<accession>A0A1C7LPM9</accession>
<dbReference type="EMBL" id="LUGG01000027">
    <property type="protein sequence ID" value="OBZ66741.1"/>
    <property type="molecule type" value="Genomic_DNA"/>
</dbReference>
<feature type="region of interest" description="Disordered" evidence="1">
    <location>
        <begin position="323"/>
        <end position="404"/>
    </location>
</feature>
<reference evidence="2 3" key="1">
    <citation type="submission" date="2016-03" db="EMBL/GenBank/DDBJ databases">
        <title>Whole genome sequencing of Grifola frondosa 9006-11.</title>
        <authorList>
            <person name="Min B."/>
            <person name="Park H."/>
            <person name="Kim J.-G."/>
            <person name="Cho H."/>
            <person name="Oh Y.-L."/>
            <person name="Kong W.-S."/>
            <person name="Choi I.-G."/>
        </authorList>
    </citation>
    <scope>NUCLEOTIDE SEQUENCE [LARGE SCALE GENOMIC DNA]</scope>
    <source>
        <strain evidence="2 3">9006-11</strain>
    </source>
</reference>
<dbReference type="Gene3D" id="1.20.5.1940">
    <property type="match status" value="1"/>
</dbReference>
<organism evidence="2 3">
    <name type="scientific">Grifola frondosa</name>
    <name type="common">Maitake</name>
    <name type="synonym">Polyporus frondosus</name>
    <dbReference type="NCBI Taxonomy" id="5627"/>
    <lineage>
        <taxon>Eukaryota</taxon>
        <taxon>Fungi</taxon>
        <taxon>Dikarya</taxon>
        <taxon>Basidiomycota</taxon>
        <taxon>Agaricomycotina</taxon>
        <taxon>Agaricomycetes</taxon>
        <taxon>Polyporales</taxon>
        <taxon>Grifolaceae</taxon>
        <taxon>Grifola</taxon>
    </lineage>
</organism>
<dbReference type="STRING" id="5627.A0A1C7LPM9"/>
<protein>
    <submittedName>
        <fullName evidence="2">Uncharacterized protein</fullName>
    </submittedName>
</protein>
<comment type="caution">
    <text evidence="2">The sequence shown here is derived from an EMBL/GenBank/DDBJ whole genome shotgun (WGS) entry which is preliminary data.</text>
</comment>
<feature type="region of interest" description="Disordered" evidence="1">
    <location>
        <begin position="197"/>
        <end position="220"/>
    </location>
</feature>
<feature type="compositionally biased region" description="Polar residues" evidence="1">
    <location>
        <begin position="358"/>
        <end position="373"/>
    </location>
</feature>
<dbReference type="Proteomes" id="UP000092993">
    <property type="component" value="Unassembled WGS sequence"/>
</dbReference>
<evidence type="ECO:0000313" key="2">
    <source>
        <dbReference type="EMBL" id="OBZ66741.1"/>
    </source>
</evidence>
<proteinExistence type="predicted"/>
<dbReference type="AlphaFoldDB" id="A0A1C7LPM9"/>